<organism evidence="3 4">
    <name type="scientific">Saxophila tyrrhenica</name>
    <dbReference type="NCBI Taxonomy" id="1690608"/>
    <lineage>
        <taxon>Eukaryota</taxon>
        <taxon>Fungi</taxon>
        <taxon>Dikarya</taxon>
        <taxon>Ascomycota</taxon>
        <taxon>Pezizomycotina</taxon>
        <taxon>Dothideomycetes</taxon>
        <taxon>Dothideomycetidae</taxon>
        <taxon>Mycosphaerellales</taxon>
        <taxon>Extremaceae</taxon>
        <taxon>Saxophila</taxon>
    </lineage>
</organism>
<evidence type="ECO:0000256" key="1">
    <source>
        <dbReference type="SAM" id="Phobius"/>
    </source>
</evidence>
<name>A0AAV9PSU5_9PEZI</name>
<keyword evidence="4" id="KW-1185">Reference proteome</keyword>
<reference evidence="3 4" key="1">
    <citation type="submission" date="2023-08" db="EMBL/GenBank/DDBJ databases">
        <title>Black Yeasts Isolated from many extreme environments.</title>
        <authorList>
            <person name="Coleine C."/>
            <person name="Stajich J.E."/>
            <person name="Selbmann L."/>
        </authorList>
    </citation>
    <scope>NUCLEOTIDE SEQUENCE [LARGE SCALE GENOMIC DNA]</scope>
    <source>
        <strain evidence="3 4">CCFEE 5935</strain>
    </source>
</reference>
<comment type="caution">
    <text evidence="3">The sequence shown here is derived from an EMBL/GenBank/DDBJ whole genome shotgun (WGS) entry which is preliminary data.</text>
</comment>
<accession>A0AAV9PSU5</accession>
<dbReference type="GeneID" id="89922329"/>
<gene>
    <name evidence="3" type="ORF">LTR77_000980</name>
</gene>
<sequence>MGVFYETIPESMIEWIRKQHVFWVATAPLSASGHVNVSPKGGQYFGVLDEKTFWYHDLSGSGNETISHIYENGRITIQLCAFEGGPKIVRLWGKGQVLENGTKDFSDFVSKNSVELLPGTRSIIIVDIHQVGSSCGFSVPFYDFKAYRPVLNDHFAKKEKRFKEGKADESMDHYWAYKSSWSMDGLPGMKRGLSAGKKHKVEPLKKMVGPLAPTRYHAGLGFSLLQTLLIALLAFMVGLAVAWYGGPMIEDVLSGVKSSPLDLHVPNWTQAASRDRLSGLWATH</sequence>
<dbReference type="Proteomes" id="UP001337655">
    <property type="component" value="Unassembled WGS sequence"/>
</dbReference>
<evidence type="ECO:0000313" key="3">
    <source>
        <dbReference type="EMBL" id="KAK5175840.1"/>
    </source>
</evidence>
<dbReference type="SUPFAM" id="SSF50475">
    <property type="entry name" value="FMN-binding split barrel"/>
    <property type="match status" value="1"/>
</dbReference>
<feature type="transmembrane region" description="Helical" evidence="1">
    <location>
        <begin position="224"/>
        <end position="244"/>
    </location>
</feature>
<dbReference type="InterPro" id="IPR011576">
    <property type="entry name" value="Pyridox_Oxase_N"/>
</dbReference>
<proteinExistence type="predicted"/>
<keyword evidence="1" id="KW-0812">Transmembrane</keyword>
<dbReference type="RefSeq" id="XP_064664478.1">
    <property type="nucleotide sequence ID" value="XM_064798244.1"/>
</dbReference>
<dbReference type="Gene3D" id="2.30.110.10">
    <property type="entry name" value="Electron Transport, Fmn-binding Protein, Chain A"/>
    <property type="match status" value="1"/>
</dbReference>
<evidence type="ECO:0000313" key="4">
    <source>
        <dbReference type="Proteomes" id="UP001337655"/>
    </source>
</evidence>
<dbReference type="EMBL" id="JAVRRT010000001">
    <property type="protein sequence ID" value="KAK5175840.1"/>
    <property type="molecule type" value="Genomic_DNA"/>
</dbReference>
<dbReference type="PANTHER" id="PTHR39336">
    <property type="entry name" value="PYRIDOXAMINE PHOSPHATE OXIDASE FAMILY PROTEIN (AFU_ORTHOLOGUE AFUA_6G11440)"/>
    <property type="match status" value="1"/>
</dbReference>
<keyword evidence="1" id="KW-1133">Transmembrane helix</keyword>
<dbReference type="Pfam" id="PF01243">
    <property type="entry name" value="PNPOx_N"/>
    <property type="match status" value="1"/>
</dbReference>
<feature type="domain" description="Pyridoxamine 5'-phosphate oxidase N-terminal" evidence="2">
    <location>
        <begin position="10"/>
        <end position="108"/>
    </location>
</feature>
<protein>
    <recommendedName>
        <fullName evidence="2">Pyridoxamine 5'-phosphate oxidase N-terminal domain-containing protein</fullName>
    </recommendedName>
</protein>
<keyword evidence="1" id="KW-0472">Membrane</keyword>
<dbReference type="PANTHER" id="PTHR39336:SF3">
    <property type="entry name" value="PYRIDOXAMINE PHOSPHATE OXIDASE"/>
    <property type="match status" value="1"/>
</dbReference>
<dbReference type="InterPro" id="IPR012349">
    <property type="entry name" value="Split_barrel_FMN-bd"/>
</dbReference>
<dbReference type="AlphaFoldDB" id="A0AAV9PSU5"/>
<evidence type="ECO:0000259" key="2">
    <source>
        <dbReference type="Pfam" id="PF01243"/>
    </source>
</evidence>